<feature type="transmembrane region" description="Helical" evidence="1">
    <location>
        <begin position="12"/>
        <end position="33"/>
    </location>
</feature>
<dbReference type="OrthoDB" id="1901540at2"/>
<dbReference type="HOGENOM" id="CLU_1105655_0_0_9"/>
<gene>
    <name evidence="2" type="ordered locus">Sgly_0831</name>
</gene>
<keyword evidence="1" id="KW-0812">Transmembrane</keyword>
<evidence type="ECO:0000313" key="2">
    <source>
        <dbReference type="EMBL" id="ADY55182.1"/>
    </source>
</evidence>
<keyword evidence="3" id="KW-1185">Reference proteome</keyword>
<protein>
    <submittedName>
        <fullName evidence="2">Uncharacterized protein</fullName>
    </submittedName>
</protein>
<organism evidence="2 3">
    <name type="scientific">Syntrophobotulus glycolicus (strain DSM 8271 / FlGlyR)</name>
    <dbReference type="NCBI Taxonomy" id="645991"/>
    <lineage>
        <taxon>Bacteria</taxon>
        <taxon>Bacillati</taxon>
        <taxon>Bacillota</taxon>
        <taxon>Clostridia</taxon>
        <taxon>Eubacteriales</taxon>
        <taxon>Desulfitobacteriaceae</taxon>
        <taxon>Syntrophobotulus</taxon>
    </lineage>
</organism>
<accession>F0T1B8</accession>
<dbReference type="RefSeq" id="WP_013624053.1">
    <property type="nucleotide sequence ID" value="NC_015172.1"/>
</dbReference>
<dbReference type="Proteomes" id="UP000007488">
    <property type="component" value="Chromosome"/>
</dbReference>
<keyword evidence="1" id="KW-0472">Membrane</keyword>
<evidence type="ECO:0000313" key="3">
    <source>
        <dbReference type="Proteomes" id="UP000007488"/>
    </source>
</evidence>
<sequence length="250" mass="29295">MKRYLRIIKNNLRSVFSIGSLCCTVIIFIYIFVVKFNSISDGHSFSEIINIIFRGPSNNDNLIEVFTWGLYQFFLIYIIGNFFFKELDRRSIYTLPRLGNKIYWHICLQITSFSVCIIYFIFGTSIMFICASVININFNLNGISEIFKIIGLLSLSSYYLITLYIFISLVSRKHNQSFLVLIMTLFLSITLGDILKIDKYLPFNQGILSKHIISNFSYQWSFLFLALIIIVNLIFINRIIVKRDLFQILH</sequence>
<name>F0T1B8_SYNGF</name>
<dbReference type="AlphaFoldDB" id="F0T1B8"/>
<reference evidence="2 3" key="1">
    <citation type="journal article" date="2011" name="Stand. Genomic Sci.">
        <title>Complete genome sequence of Syntrophobotulus glycolicus type strain (FlGlyR).</title>
        <authorList>
            <person name="Han C."/>
            <person name="Mwirichia R."/>
            <person name="Chertkov O."/>
            <person name="Held B."/>
            <person name="Lapidus A."/>
            <person name="Nolan M."/>
            <person name="Lucas S."/>
            <person name="Hammon N."/>
            <person name="Deshpande S."/>
            <person name="Cheng J.F."/>
            <person name="Tapia R."/>
            <person name="Goodwin L."/>
            <person name="Pitluck S."/>
            <person name="Huntemann M."/>
            <person name="Liolios K."/>
            <person name="Ivanova N."/>
            <person name="Pagani I."/>
            <person name="Mavromatis K."/>
            <person name="Ovchinikova G."/>
            <person name="Pati A."/>
            <person name="Chen A."/>
            <person name="Palaniappan K."/>
            <person name="Land M."/>
            <person name="Hauser L."/>
            <person name="Brambilla E.M."/>
            <person name="Rohde M."/>
            <person name="Spring S."/>
            <person name="Sikorski J."/>
            <person name="Goker M."/>
            <person name="Woyke T."/>
            <person name="Bristow J."/>
            <person name="Eisen J.A."/>
            <person name="Markowitz V."/>
            <person name="Hugenholtz P."/>
            <person name="Kyrpides N.C."/>
            <person name="Klenk H.P."/>
            <person name="Detter J.C."/>
        </authorList>
    </citation>
    <scope>NUCLEOTIDE SEQUENCE [LARGE SCALE GENOMIC DNA]</scope>
    <source>
        <strain evidence="3">DSM 8271 / FlGlyR</strain>
    </source>
</reference>
<dbReference type="STRING" id="645991.Sgly_0831"/>
<feature type="transmembrane region" description="Helical" evidence="1">
    <location>
        <begin position="217"/>
        <end position="236"/>
    </location>
</feature>
<keyword evidence="1" id="KW-1133">Transmembrane helix</keyword>
<reference evidence="3" key="2">
    <citation type="submission" date="2011-02" db="EMBL/GenBank/DDBJ databases">
        <title>The complete genome of Syntrophobotulus glycolicus DSM 8271.</title>
        <authorList>
            <person name="Lucas S."/>
            <person name="Copeland A."/>
            <person name="Lapidus A."/>
            <person name="Bruce D."/>
            <person name="Goodwin L."/>
            <person name="Pitluck S."/>
            <person name="Kyrpides N."/>
            <person name="Mavromatis K."/>
            <person name="Pagani I."/>
            <person name="Ivanova N."/>
            <person name="Mikhailova N."/>
            <person name="Chertkov O."/>
            <person name="Held B."/>
            <person name="Detter J.C."/>
            <person name="Tapia R."/>
            <person name="Han C."/>
            <person name="Land M."/>
            <person name="Hauser L."/>
            <person name="Markowitz V."/>
            <person name="Cheng J.-F."/>
            <person name="Hugenholtz P."/>
            <person name="Woyke T."/>
            <person name="Wu D."/>
            <person name="Spring S."/>
            <person name="Schroeder M."/>
            <person name="Brambilla E."/>
            <person name="Klenk H.-P."/>
            <person name="Eisen J.A."/>
        </authorList>
    </citation>
    <scope>NUCLEOTIDE SEQUENCE [LARGE SCALE GENOMIC DNA]</scope>
    <source>
        <strain evidence="3">DSM 8271 / FlGlyR</strain>
    </source>
</reference>
<evidence type="ECO:0000256" key="1">
    <source>
        <dbReference type="SAM" id="Phobius"/>
    </source>
</evidence>
<feature type="transmembrane region" description="Helical" evidence="1">
    <location>
        <begin position="178"/>
        <end position="197"/>
    </location>
</feature>
<dbReference type="KEGG" id="sgy:Sgly_0831"/>
<feature type="transmembrane region" description="Helical" evidence="1">
    <location>
        <begin position="105"/>
        <end position="134"/>
    </location>
</feature>
<dbReference type="eggNOG" id="ENOG5033XA4">
    <property type="taxonomic scope" value="Bacteria"/>
</dbReference>
<proteinExistence type="predicted"/>
<dbReference type="EMBL" id="CP002547">
    <property type="protein sequence ID" value="ADY55182.1"/>
    <property type="molecule type" value="Genomic_DNA"/>
</dbReference>
<feature type="transmembrane region" description="Helical" evidence="1">
    <location>
        <begin position="146"/>
        <end position="166"/>
    </location>
</feature>
<feature type="transmembrane region" description="Helical" evidence="1">
    <location>
        <begin position="65"/>
        <end position="84"/>
    </location>
</feature>